<protein>
    <recommendedName>
        <fullName evidence="1">BTB domain-containing protein</fullName>
    </recommendedName>
</protein>
<dbReference type="EMBL" id="BTRK01000005">
    <property type="protein sequence ID" value="GMR55260.1"/>
    <property type="molecule type" value="Genomic_DNA"/>
</dbReference>
<evidence type="ECO:0000313" key="3">
    <source>
        <dbReference type="Proteomes" id="UP001328107"/>
    </source>
</evidence>
<feature type="domain" description="BTB" evidence="1">
    <location>
        <begin position="43"/>
        <end position="110"/>
    </location>
</feature>
<gene>
    <name evidence="2" type="ORF">PMAYCL1PPCAC_25455</name>
</gene>
<feature type="non-terminal residue" evidence="2">
    <location>
        <position position="160"/>
    </location>
</feature>
<dbReference type="InterPro" id="IPR000210">
    <property type="entry name" value="BTB/POZ_dom"/>
</dbReference>
<sequence>LTHIKVYNIDNKVTVEFRIRIISSDGIRSVPDPGKFAAPNHMSNVILKIGDKKLHVSKEILSYHSPVFTALFFGDFAEKGKEEVELKDIAYDEFLDLMDLIYFRTVKITDCKVPHIMKLADRFQMEYVTSEAEEYLKQSAGFDEMKKLLFADKYRLTSLK</sequence>
<dbReference type="Gene3D" id="3.30.710.10">
    <property type="entry name" value="Potassium Channel Kv1.1, Chain A"/>
    <property type="match status" value="1"/>
</dbReference>
<reference evidence="3" key="1">
    <citation type="submission" date="2022-10" db="EMBL/GenBank/DDBJ databases">
        <title>Genome assembly of Pristionchus species.</title>
        <authorList>
            <person name="Yoshida K."/>
            <person name="Sommer R.J."/>
        </authorList>
    </citation>
    <scope>NUCLEOTIDE SEQUENCE [LARGE SCALE GENOMIC DNA]</scope>
    <source>
        <strain evidence="3">RS5460</strain>
    </source>
</reference>
<organism evidence="2 3">
    <name type="scientific">Pristionchus mayeri</name>
    <dbReference type="NCBI Taxonomy" id="1317129"/>
    <lineage>
        <taxon>Eukaryota</taxon>
        <taxon>Metazoa</taxon>
        <taxon>Ecdysozoa</taxon>
        <taxon>Nematoda</taxon>
        <taxon>Chromadorea</taxon>
        <taxon>Rhabditida</taxon>
        <taxon>Rhabditina</taxon>
        <taxon>Diplogasteromorpha</taxon>
        <taxon>Diplogasteroidea</taxon>
        <taxon>Neodiplogasteridae</taxon>
        <taxon>Pristionchus</taxon>
    </lineage>
</organism>
<proteinExistence type="predicted"/>
<dbReference type="PANTHER" id="PTHR47022">
    <property type="entry name" value="BTB AND MATH DOMAIN-CONTAINING PROTEIN 36-RELATED"/>
    <property type="match status" value="1"/>
</dbReference>
<name>A0AAN5I8S1_9BILA</name>
<accession>A0AAN5I8S1</accession>
<feature type="non-terminal residue" evidence="2">
    <location>
        <position position="1"/>
    </location>
</feature>
<dbReference type="AlphaFoldDB" id="A0AAN5I8S1"/>
<comment type="caution">
    <text evidence="2">The sequence shown here is derived from an EMBL/GenBank/DDBJ whole genome shotgun (WGS) entry which is preliminary data.</text>
</comment>
<evidence type="ECO:0000313" key="2">
    <source>
        <dbReference type="EMBL" id="GMR55260.1"/>
    </source>
</evidence>
<dbReference type="CDD" id="cd18186">
    <property type="entry name" value="BTB_POZ_ZBTB_KLHL-like"/>
    <property type="match status" value="1"/>
</dbReference>
<evidence type="ECO:0000259" key="1">
    <source>
        <dbReference type="PROSITE" id="PS50097"/>
    </source>
</evidence>
<keyword evidence="3" id="KW-1185">Reference proteome</keyword>
<dbReference type="PANTHER" id="PTHR47022:SF1">
    <property type="entry name" value="BTB AND MATH DOMAIN-CONTAINING PROTEIN 36-RELATED"/>
    <property type="match status" value="1"/>
</dbReference>
<dbReference type="Proteomes" id="UP001328107">
    <property type="component" value="Unassembled WGS sequence"/>
</dbReference>
<dbReference type="PROSITE" id="PS50097">
    <property type="entry name" value="BTB"/>
    <property type="match status" value="1"/>
</dbReference>
<dbReference type="InterPro" id="IPR011333">
    <property type="entry name" value="SKP1/BTB/POZ_sf"/>
</dbReference>
<dbReference type="SUPFAM" id="SSF54695">
    <property type="entry name" value="POZ domain"/>
    <property type="match status" value="1"/>
</dbReference>
<dbReference type="Pfam" id="PF00651">
    <property type="entry name" value="BTB"/>
    <property type="match status" value="1"/>
</dbReference>
<dbReference type="SMART" id="SM00225">
    <property type="entry name" value="BTB"/>
    <property type="match status" value="1"/>
</dbReference>